<sequence>MENILLMILVLPRKMPDERLDENVLENFQKISLAQNHLQGIGRSWNHVSRIIVTAWRLRTQLWGGPGPARGCATRSKCSVLREAPSPVSVATRGTHWGPYSPRLTVMAAYPWTYTCQHKATTPTTGK</sequence>
<accession>A0A4Y2AEH5</accession>
<gene>
    <name evidence="1" type="ORF">AVEN_42794_1</name>
</gene>
<keyword evidence="2" id="KW-1185">Reference proteome</keyword>
<dbReference type="AlphaFoldDB" id="A0A4Y2AEH5"/>
<evidence type="ECO:0000313" key="1">
    <source>
        <dbReference type="EMBL" id="GBL78242.1"/>
    </source>
</evidence>
<name>A0A4Y2AEH5_ARAVE</name>
<dbReference type="EMBL" id="BGPR01000015">
    <property type="protein sequence ID" value="GBL78242.1"/>
    <property type="molecule type" value="Genomic_DNA"/>
</dbReference>
<protein>
    <submittedName>
        <fullName evidence="1">Uncharacterized protein</fullName>
    </submittedName>
</protein>
<reference evidence="1 2" key="1">
    <citation type="journal article" date="2019" name="Sci. Rep.">
        <title>Orb-weaving spider Araneus ventricosus genome elucidates the spidroin gene catalogue.</title>
        <authorList>
            <person name="Kono N."/>
            <person name="Nakamura H."/>
            <person name="Ohtoshi R."/>
            <person name="Moran D.A.P."/>
            <person name="Shinohara A."/>
            <person name="Yoshida Y."/>
            <person name="Fujiwara M."/>
            <person name="Mori M."/>
            <person name="Tomita M."/>
            <person name="Arakawa K."/>
        </authorList>
    </citation>
    <scope>NUCLEOTIDE SEQUENCE [LARGE SCALE GENOMIC DNA]</scope>
</reference>
<proteinExistence type="predicted"/>
<comment type="caution">
    <text evidence="1">The sequence shown here is derived from an EMBL/GenBank/DDBJ whole genome shotgun (WGS) entry which is preliminary data.</text>
</comment>
<evidence type="ECO:0000313" key="2">
    <source>
        <dbReference type="Proteomes" id="UP000499080"/>
    </source>
</evidence>
<dbReference type="Proteomes" id="UP000499080">
    <property type="component" value="Unassembled WGS sequence"/>
</dbReference>
<organism evidence="1 2">
    <name type="scientific">Araneus ventricosus</name>
    <name type="common">Orbweaver spider</name>
    <name type="synonym">Epeira ventricosa</name>
    <dbReference type="NCBI Taxonomy" id="182803"/>
    <lineage>
        <taxon>Eukaryota</taxon>
        <taxon>Metazoa</taxon>
        <taxon>Ecdysozoa</taxon>
        <taxon>Arthropoda</taxon>
        <taxon>Chelicerata</taxon>
        <taxon>Arachnida</taxon>
        <taxon>Araneae</taxon>
        <taxon>Araneomorphae</taxon>
        <taxon>Entelegynae</taxon>
        <taxon>Araneoidea</taxon>
        <taxon>Araneidae</taxon>
        <taxon>Araneus</taxon>
    </lineage>
</organism>